<dbReference type="Proteomes" id="UP000509448">
    <property type="component" value="Chromosome"/>
</dbReference>
<gene>
    <name evidence="3" type="ORF">NAS2_0532</name>
</gene>
<dbReference type="GO" id="GO:0016853">
    <property type="term" value="F:isomerase activity"/>
    <property type="evidence" value="ECO:0007669"/>
    <property type="project" value="UniProtKB-KW"/>
</dbReference>
<keyword evidence="4" id="KW-1185">Reference proteome</keyword>
<dbReference type="InterPro" id="IPR014710">
    <property type="entry name" value="RmlC-like_jellyroll"/>
</dbReference>
<dbReference type="OrthoDB" id="23670at2157"/>
<feature type="domain" description="Cupin type-2" evidence="2">
    <location>
        <begin position="4"/>
        <end position="71"/>
    </location>
</feature>
<evidence type="ECO:0000313" key="4">
    <source>
        <dbReference type="Proteomes" id="UP000509448"/>
    </source>
</evidence>
<evidence type="ECO:0000259" key="2">
    <source>
        <dbReference type="Pfam" id="PF07883"/>
    </source>
</evidence>
<dbReference type="InterPro" id="IPR013096">
    <property type="entry name" value="Cupin_2"/>
</dbReference>
<dbReference type="EMBL" id="AP018732">
    <property type="protein sequence ID" value="BBE41921.1"/>
    <property type="molecule type" value="Genomic_DNA"/>
</dbReference>
<dbReference type="InterPro" id="IPR011051">
    <property type="entry name" value="RmlC_Cupin_sf"/>
</dbReference>
<feature type="region of interest" description="Disordered" evidence="1">
    <location>
        <begin position="89"/>
        <end position="111"/>
    </location>
</feature>
<accession>A0A4P2VCR1</accession>
<dbReference type="KEGG" id="ccai:NAS2_0532"/>
<reference evidence="3 4" key="1">
    <citation type="journal article" date="2019" name="ISME J.">
        <title>Isolation and characterization of a thermophilic sulfur- and iron-reducing thaumarchaeote from a terrestrial acidic hot spring.</title>
        <authorList>
            <person name="Kato S."/>
            <person name="Itoh T."/>
            <person name="Yuki M."/>
            <person name="Nagamori M."/>
            <person name="Ohnishi M."/>
            <person name="Uematsu K."/>
            <person name="Suzuki K."/>
            <person name="Takashina T."/>
            <person name="Ohkuma M."/>
        </authorList>
    </citation>
    <scope>NUCLEOTIDE SEQUENCE [LARGE SCALE GENOMIC DNA]</scope>
    <source>
        <strain evidence="3 4">NAS-02</strain>
    </source>
</reference>
<proteinExistence type="predicted"/>
<evidence type="ECO:0000313" key="3">
    <source>
        <dbReference type="EMBL" id="BBE41921.1"/>
    </source>
</evidence>
<keyword evidence="3" id="KW-0413">Isomerase</keyword>
<name>A0A4P2VCR1_9ARCH</name>
<dbReference type="GeneID" id="55584350"/>
<dbReference type="Pfam" id="PF07883">
    <property type="entry name" value="Cupin_2"/>
    <property type="match status" value="1"/>
</dbReference>
<organism evidence="3 4">
    <name type="scientific">Conexivisphaera calida</name>
    <dbReference type="NCBI Taxonomy" id="1874277"/>
    <lineage>
        <taxon>Archaea</taxon>
        <taxon>Nitrososphaerota</taxon>
        <taxon>Conexivisphaeria</taxon>
        <taxon>Conexivisphaerales</taxon>
        <taxon>Conexivisphaeraceae</taxon>
        <taxon>Conexivisphaera</taxon>
    </lineage>
</organism>
<feature type="compositionally biased region" description="Polar residues" evidence="1">
    <location>
        <begin position="101"/>
        <end position="111"/>
    </location>
</feature>
<dbReference type="SUPFAM" id="SSF51182">
    <property type="entry name" value="RmlC-like cupins"/>
    <property type="match status" value="1"/>
</dbReference>
<dbReference type="RefSeq" id="WP_174448211.1">
    <property type="nucleotide sequence ID" value="NZ_AP018732.1"/>
</dbReference>
<sequence length="111" mass="11675">MVRRFVIKPGGMIAMHRHGFYGFIYVIRGTCTVCGRDGRAELGPGGFALVEANADHGFLNLGEGDVEAICVNNYVDDMEVIAAEPGCAGELRNDGGRNAQRGVTSGSSAIA</sequence>
<dbReference type="AlphaFoldDB" id="A0A4P2VCR1"/>
<evidence type="ECO:0000256" key="1">
    <source>
        <dbReference type="SAM" id="MobiDB-lite"/>
    </source>
</evidence>
<dbReference type="Gene3D" id="2.60.120.10">
    <property type="entry name" value="Jelly Rolls"/>
    <property type="match status" value="1"/>
</dbReference>
<protein>
    <submittedName>
        <fullName evidence="3">Mannose-6-phosphate isomerase</fullName>
    </submittedName>
</protein>